<dbReference type="CDD" id="cd02947">
    <property type="entry name" value="TRX_family"/>
    <property type="match status" value="1"/>
</dbReference>
<dbReference type="Proteomes" id="UP000184147">
    <property type="component" value="Unassembled WGS sequence"/>
</dbReference>
<accession>A0A1M5D945</accession>
<proteinExistence type="predicted"/>
<dbReference type="Pfam" id="PF00085">
    <property type="entry name" value="Thioredoxin"/>
    <property type="match status" value="1"/>
</dbReference>
<sequence>MFQELTQDNLAEIVAQNETVVVQYAASWCGNCRIMKPKFKMLAAQHEHVPFLIVDAEQFPNARQLAKVDNLPTFATFKNGVLVNQTQTNKAEVLAELVQEVL</sequence>
<gene>
    <name evidence="3" type="ORF">SAMN05444377_11443</name>
</gene>
<feature type="domain" description="Thioredoxin" evidence="2">
    <location>
        <begin position="1"/>
        <end position="102"/>
    </location>
</feature>
<dbReference type="InterPro" id="IPR036249">
    <property type="entry name" value="Thioredoxin-like_sf"/>
</dbReference>
<dbReference type="Gene3D" id="3.40.30.10">
    <property type="entry name" value="Glutaredoxin"/>
    <property type="match status" value="1"/>
</dbReference>
<evidence type="ECO:0000259" key="2">
    <source>
        <dbReference type="PROSITE" id="PS51352"/>
    </source>
</evidence>
<name>A0A1M5D945_9FLAO</name>
<dbReference type="STRING" id="1124188.SAMN05444377_11443"/>
<dbReference type="EMBL" id="FQVQ01000014">
    <property type="protein sequence ID" value="SHF63410.1"/>
    <property type="molecule type" value="Genomic_DNA"/>
</dbReference>
<dbReference type="OrthoDB" id="7629852at2"/>
<reference evidence="3 4" key="1">
    <citation type="submission" date="2016-11" db="EMBL/GenBank/DDBJ databases">
        <authorList>
            <person name="Jaros S."/>
            <person name="Januszkiewicz K."/>
            <person name="Wedrychowicz H."/>
        </authorList>
    </citation>
    <scope>NUCLEOTIDE SEQUENCE [LARGE SCALE GENOMIC DNA]</scope>
    <source>
        <strain evidence="3 4">DSM 25660</strain>
    </source>
</reference>
<dbReference type="PROSITE" id="PS51352">
    <property type="entry name" value="THIOREDOXIN_2"/>
    <property type="match status" value="1"/>
</dbReference>
<dbReference type="SUPFAM" id="SSF52833">
    <property type="entry name" value="Thioredoxin-like"/>
    <property type="match status" value="1"/>
</dbReference>
<evidence type="ECO:0000313" key="4">
    <source>
        <dbReference type="Proteomes" id="UP000184147"/>
    </source>
</evidence>
<dbReference type="InterPro" id="IPR013766">
    <property type="entry name" value="Thioredoxin_domain"/>
</dbReference>
<protein>
    <submittedName>
        <fullName evidence="3">Thioredoxin</fullName>
    </submittedName>
</protein>
<evidence type="ECO:0000256" key="1">
    <source>
        <dbReference type="ARBA" id="ARBA00023157"/>
    </source>
</evidence>
<keyword evidence="4" id="KW-1185">Reference proteome</keyword>
<dbReference type="RefSeq" id="WP_073364438.1">
    <property type="nucleotide sequence ID" value="NZ_FQVQ01000014.1"/>
</dbReference>
<organism evidence="3 4">
    <name type="scientific">Flavobacterium fontis</name>
    <dbReference type="NCBI Taxonomy" id="1124188"/>
    <lineage>
        <taxon>Bacteria</taxon>
        <taxon>Pseudomonadati</taxon>
        <taxon>Bacteroidota</taxon>
        <taxon>Flavobacteriia</taxon>
        <taxon>Flavobacteriales</taxon>
        <taxon>Flavobacteriaceae</taxon>
        <taxon>Flavobacterium</taxon>
    </lineage>
</organism>
<dbReference type="AlphaFoldDB" id="A0A1M5D945"/>
<evidence type="ECO:0000313" key="3">
    <source>
        <dbReference type="EMBL" id="SHF63410.1"/>
    </source>
</evidence>
<dbReference type="PANTHER" id="PTHR46115">
    <property type="entry name" value="THIOREDOXIN-LIKE PROTEIN 1"/>
    <property type="match status" value="1"/>
</dbReference>
<keyword evidence="1" id="KW-1015">Disulfide bond</keyword>